<dbReference type="PROSITE" id="PS50002">
    <property type="entry name" value="SH3"/>
    <property type="match status" value="1"/>
</dbReference>
<feature type="transmembrane region" description="Helical" evidence="4">
    <location>
        <begin position="166"/>
        <end position="187"/>
    </location>
</feature>
<dbReference type="Gene3D" id="2.30.30.40">
    <property type="entry name" value="SH3 Domains"/>
    <property type="match status" value="1"/>
</dbReference>
<dbReference type="EMBL" id="KQ965752">
    <property type="protein sequence ID" value="KXS16425.1"/>
    <property type="molecule type" value="Genomic_DNA"/>
</dbReference>
<dbReference type="InterPro" id="IPR036028">
    <property type="entry name" value="SH3-like_dom_sf"/>
</dbReference>
<dbReference type="SMART" id="SM00326">
    <property type="entry name" value="SH3"/>
    <property type="match status" value="1"/>
</dbReference>
<evidence type="ECO:0000256" key="2">
    <source>
        <dbReference type="PROSITE-ProRule" id="PRU00192"/>
    </source>
</evidence>
<dbReference type="Proteomes" id="UP000070544">
    <property type="component" value="Unassembled WGS sequence"/>
</dbReference>
<dbReference type="OrthoDB" id="10525617at2759"/>
<evidence type="ECO:0000259" key="5">
    <source>
        <dbReference type="PROSITE" id="PS50002"/>
    </source>
</evidence>
<dbReference type="AlphaFoldDB" id="A0A139AJ51"/>
<dbReference type="InterPro" id="IPR001452">
    <property type="entry name" value="SH3_domain"/>
</dbReference>
<accession>A0A139AJ51</accession>
<keyword evidence="4" id="KW-0812">Transmembrane</keyword>
<evidence type="ECO:0000256" key="3">
    <source>
        <dbReference type="SAM" id="MobiDB-lite"/>
    </source>
</evidence>
<feature type="region of interest" description="Disordered" evidence="3">
    <location>
        <begin position="132"/>
        <end position="155"/>
    </location>
</feature>
<keyword evidence="4" id="KW-0472">Membrane</keyword>
<sequence length="478" mass="49893">MGRMSSLVGLLVSGTVGILATTAVAAPAYAPVRHHLTKRAFSSLNCTTQAGCGLARPEYNEVNRFCDLTEKTCQLQCAPGYYSCDWNWCTNDTGGCWAAVPIAGVQGPVPTLTSSSTTGAAAASPAAGTPTVTAAAAADTTTSPTPSPAATPSSPYLLGNVPPRTLIGVTVLITGSLFGACGIYAGLRMARNRRYDKNWVVEMDALAPPVDRGESPGLPEYYEGPHNGALATAPSPTRTAFHDDGHGHAGGYEAFSRPVPPPISTATTVAYPTPALTSGVGPDQPDALRRASTRAPSPASVSPLLTEQLTPGGAPEVSVAHLTVFASLLPPVMTYLDVDGAPVPGKSVVQPDRTYVCQRGFRAERKGELELKKREQVAVEGFAPEGNGAWLRGRNIVTGARGIFPAIILVKDASTTTLEAEAKLRAWRCSSCGCDGTQTPVRRTSKDGKQHICDECFHKRRAAKGAAQGQRPVSGAMI</sequence>
<evidence type="ECO:0000256" key="4">
    <source>
        <dbReference type="SAM" id="Phobius"/>
    </source>
</evidence>
<feature type="domain" description="SH3" evidence="5">
    <location>
        <begin position="350"/>
        <end position="414"/>
    </location>
</feature>
<evidence type="ECO:0000313" key="7">
    <source>
        <dbReference type="Proteomes" id="UP000070544"/>
    </source>
</evidence>
<feature type="region of interest" description="Disordered" evidence="3">
    <location>
        <begin position="274"/>
        <end position="303"/>
    </location>
</feature>
<name>A0A139AJ51_GONPJ</name>
<organism evidence="6 7">
    <name type="scientific">Gonapodya prolifera (strain JEL478)</name>
    <name type="common">Monoblepharis prolifera</name>
    <dbReference type="NCBI Taxonomy" id="1344416"/>
    <lineage>
        <taxon>Eukaryota</taxon>
        <taxon>Fungi</taxon>
        <taxon>Fungi incertae sedis</taxon>
        <taxon>Chytridiomycota</taxon>
        <taxon>Chytridiomycota incertae sedis</taxon>
        <taxon>Monoblepharidomycetes</taxon>
        <taxon>Monoblepharidales</taxon>
        <taxon>Gonapodyaceae</taxon>
        <taxon>Gonapodya</taxon>
    </lineage>
</organism>
<keyword evidence="7" id="KW-1185">Reference proteome</keyword>
<dbReference type="SUPFAM" id="SSF50044">
    <property type="entry name" value="SH3-domain"/>
    <property type="match status" value="1"/>
</dbReference>
<reference evidence="6 7" key="1">
    <citation type="journal article" date="2015" name="Genome Biol. Evol.">
        <title>Phylogenomic analyses indicate that early fungi evolved digesting cell walls of algal ancestors of land plants.</title>
        <authorList>
            <person name="Chang Y."/>
            <person name="Wang S."/>
            <person name="Sekimoto S."/>
            <person name="Aerts A.L."/>
            <person name="Choi C."/>
            <person name="Clum A."/>
            <person name="LaButti K.M."/>
            <person name="Lindquist E.A."/>
            <person name="Yee Ngan C."/>
            <person name="Ohm R.A."/>
            <person name="Salamov A.A."/>
            <person name="Grigoriev I.V."/>
            <person name="Spatafora J.W."/>
            <person name="Berbee M.L."/>
        </authorList>
    </citation>
    <scope>NUCLEOTIDE SEQUENCE [LARGE SCALE GENOMIC DNA]</scope>
    <source>
        <strain evidence="6 7">JEL478</strain>
    </source>
</reference>
<keyword evidence="4" id="KW-1133">Transmembrane helix</keyword>
<keyword evidence="1 2" id="KW-0728">SH3 domain</keyword>
<proteinExistence type="predicted"/>
<gene>
    <name evidence="6" type="ORF">M427DRAFT_55392</name>
</gene>
<evidence type="ECO:0000313" key="6">
    <source>
        <dbReference type="EMBL" id="KXS16425.1"/>
    </source>
</evidence>
<evidence type="ECO:0000256" key="1">
    <source>
        <dbReference type="ARBA" id="ARBA00022443"/>
    </source>
</evidence>
<protein>
    <recommendedName>
        <fullName evidence="5">SH3 domain-containing protein</fullName>
    </recommendedName>
</protein>